<dbReference type="KEGG" id="samb:SAM23877_7185"/>
<evidence type="ECO:0008006" key="3">
    <source>
        <dbReference type="Google" id="ProtNLM"/>
    </source>
</evidence>
<gene>
    <name evidence="1" type="ORF">SAM23877_7185</name>
</gene>
<reference evidence="2" key="1">
    <citation type="journal article" date="2015" name="J. Biotechnol.">
        <title>Complete genome sequence of Streptomyces ambofaciens ATCC 23877, the spiramycin producer.</title>
        <authorList>
            <person name="Thibessard A."/>
            <person name="Haas D."/>
            <person name="Gerbaud C."/>
            <person name="Aigle B."/>
            <person name="Lautru S."/>
            <person name="Pernodet J.L."/>
            <person name="Leblond P."/>
        </authorList>
    </citation>
    <scope>NUCLEOTIDE SEQUENCE [LARGE SCALE GENOMIC DNA]</scope>
    <source>
        <strain evidence="2">ATCC 23877 / 3486 / DSM 40053 / JCM 4204 / NBRC 12836 / NRRL B-2516</strain>
    </source>
</reference>
<dbReference type="SUPFAM" id="SSF158560">
    <property type="entry name" value="BH3980-like"/>
    <property type="match status" value="1"/>
</dbReference>
<dbReference type="Proteomes" id="UP000061018">
    <property type="component" value="Chromosome"/>
</dbReference>
<dbReference type="STRING" id="1889.SAM40697_6483"/>
<sequence>MAVRLIAHRQAQGGREMNFWETVTGSDLTREWTAFEVRAAALPDDYRAAWEQIKAHLLPHGSLTGRNLMPILDSALGLLEETAADGQSVHEVLGDDVQGFCAALADGEGAQSYRDRWREQLNRNAARKLGRLGG</sequence>
<proteinExistence type="predicted"/>
<dbReference type="InterPro" id="IPR008316">
    <property type="entry name" value="UCP029876"/>
</dbReference>
<evidence type="ECO:0000313" key="2">
    <source>
        <dbReference type="Proteomes" id="UP000061018"/>
    </source>
</evidence>
<evidence type="ECO:0000313" key="1">
    <source>
        <dbReference type="EMBL" id="AKZ60228.1"/>
    </source>
</evidence>
<dbReference type="Gene3D" id="1.10.1900.10">
    <property type="entry name" value="c-terminal domain of poly(a) binding protein"/>
    <property type="match status" value="1"/>
</dbReference>
<name>A0A0K2B4S3_STRA7</name>
<organism evidence="1 2">
    <name type="scientific">Streptomyces ambofaciens (strain ATCC 23877 / 3486 / DSM 40053 / JCM 4204 / NBRC 12836 / NRRL B-2516)</name>
    <dbReference type="NCBI Taxonomy" id="278992"/>
    <lineage>
        <taxon>Bacteria</taxon>
        <taxon>Bacillati</taxon>
        <taxon>Actinomycetota</taxon>
        <taxon>Actinomycetes</taxon>
        <taxon>Kitasatosporales</taxon>
        <taxon>Streptomycetaceae</taxon>
        <taxon>Streptomyces</taxon>
    </lineage>
</organism>
<dbReference type="AlphaFoldDB" id="A0A0K2B4S3"/>
<protein>
    <recommendedName>
        <fullName evidence="3">DUF1048 domain-containing protein</fullName>
    </recommendedName>
</protein>
<accession>A0A0K2B4S3</accession>
<dbReference type="Pfam" id="PF06304">
    <property type="entry name" value="DUF1048"/>
    <property type="match status" value="1"/>
</dbReference>
<dbReference type="EMBL" id="CP012382">
    <property type="protein sequence ID" value="AKZ60228.1"/>
    <property type="molecule type" value="Genomic_DNA"/>
</dbReference>